<evidence type="ECO:0000313" key="4">
    <source>
        <dbReference type="Proteomes" id="UP000255169"/>
    </source>
</evidence>
<dbReference type="PATRIC" id="fig|29486.44.peg.1986"/>
<evidence type="ECO:0000313" key="3">
    <source>
        <dbReference type="EMBL" id="SUQ01006.1"/>
    </source>
</evidence>
<evidence type="ECO:0000256" key="1">
    <source>
        <dbReference type="SAM" id="SignalP"/>
    </source>
</evidence>
<proteinExistence type="predicted"/>
<reference evidence="3 4" key="2">
    <citation type="submission" date="2018-06" db="EMBL/GenBank/DDBJ databases">
        <authorList>
            <consortium name="Pathogen Informatics"/>
            <person name="Doyle S."/>
        </authorList>
    </citation>
    <scope>NUCLEOTIDE SEQUENCE [LARGE SCALE GENOMIC DNA]</scope>
    <source>
        <strain evidence="3 4">NCTC10476</strain>
    </source>
</reference>
<dbReference type="eggNOG" id="COG3121">
    <property type="taxonomic scope" value="Bacteria"/>
</dbReference>
<dbReference type="EMBL" id="LN681231">
    <property type="protein sequence ID" value="CEK29094.1"/>
    <property type="molecule type" value="Genomic_DNA"/>
</dbReference>
<dbReference type="STRING" id="29486.UGYR_09055"/>
<protein>
    <submittedName>
        <fullName evidence="3">Alpha-related fimbriae chaperone 2</fullName>
    </submittedName>
</protein>
<dbReference type="Gene3D" id="2.60.40.10">
    <property type="entry name" value="Immunoglobulins"/>
    <property type="match status" value="1"/>
</dbReference>
<dbReference type="AlphaFoldDB" id="A0A085U6K3"/>
<gene>
    <name evidence="2" type="ORF">CSF007_16930</name>
    <name evidence="3" type="ORF">NCTC10476_02334</name>
</gene>
<evidence type="ECO:0000313" key="2">
    <source>
        <dbReference type="EMBL" id="CEK29094.1"/>
    </source>
</evidence>
<name>A0A085U6K3_YERRU</name>
<accession>A0A085U6K3</accession>
<dbReference type="EMBL" id="UHJG01000001">
    <property type="protein sequence ID" value="SUQ01006.1"/>
    <property type="molecule type" value="Genomic_DNA"/>
</dbReference>
<dbReference type="Proteomes" id="UP000255169">
    <property type="component" value="Unassembled WGS sequence"/>
</dbReference>
<dbReference type="GeneID" id="66880976"/>
<dbReference type="RefSeq" id="WP_370272842.1">
    <property type="nucleotide sequence ID" value="NZ_CABIHT010000021.1"/>
</dbReference>
<organism evidence="3 4">
    <name type="scientific">Yersinia ruckeri</name>
    <dbReference type="NCBI Taxonomy" id="29486"/>
    <lineage>
        <taxon>Bacteria</taxon>
        <taxon>Pseudomonadati</taxon>
        <taxon>Pseudomonadota</taxon>
        <taxon>Gammaproteobacteria</taxon>
        <taxon>Enterobacterales</taxon>
        <taxon>Yersiniaceae</taxon>
        <taxon>Yersinia</taxon>
    </lineage>
</organism>
<feature type="chain" id="PRO_5009745846" evidence="1">
    <location>
        <begin position="17"/>
        <end position="222"/>
    </location>
</feature>
<reference evidence="2" key="1">
    <citation type="journal article" date="2015" name="Genome Announc.">
        <title>Complete Genome Sequence of Yersinia ruckeri Strain CSF007-82, Etiologic Agent of Red Mouth Disease in Salmonid Fish.</title>
        <authorList>
            <person name="Nelson M.C."/>
            <person name="LaPatra S.E."/>
            <person name="Welch T.J."/>
            <person name="Graf J."/>
        </authorList>
    </citation>
    <scope>NUCLEOTIDE SEQUENCE</scope>
    <source>
        <strain evidence="2">CSF007-82</strain>
    </source>
</reference>
<keyword evidence="4" id="KW-1185">Reference proteome</keyword>
<feature type="signal peptide" evidence="1">
    <location>
        <begin position="1"/>
        <end position="16"/>
    </location>
</feature>
<dbReference type="InterPro" id="IPR013783">
    <property type="entry name" value="Ig-like_fold"/>
</dbReference>
<sequence length="222" mass="24618">MAYPLTFIVHSGMALACLALPFQAISAIDMRPHIAVIDNSESYVEIINTGEQTEYVAIALYRLNNPGVPPDQESLTPLGITVQPLLFAAPMKLALGVNQRSRIALKARGAPEQEQVYRLSVMPQRNLTASGEKGAVIGVQIAYMGLVRHLPKKPAPQWHHSCEIEGILLYNKGNIRLSWRNLQVIDDFNLYPNQQRQLGVHKITGNVEGAPVNLSCQRSFRE</sequence>
<keyword evidence="1" id="KW-0732">Signal</keyword>